<dbReference type="AlphaFoldDB" id="K6Z251"/>
<protein>
    <submittedName>
        <fullName evidence="1">Uncharacterized protein</fullName>
    </submittedName>
</protein>
<proteinExistence type="predicted"/>
<sequence length="42" mass="4538">MPFLQALMTNFGLDTKNIGAQIIGKLSLFLNKAGIAMLLILC</sequence>
<evidence type="ECO:0000313" key="1">
    <source>
        <dbReference type="EMBL" id="GAC23063.1"/>
    </source>
</evidence>
<evidence type="ECO:0000313" key="2">
    <source>
        <dbReference type="Proteomes" id="UP000006263"/>
    </source>
</evidence>
<name>K6Z251_9ALTE</name>
<reference evidence="1 2" key="1">
    <citation type="journal article" date="2017" name="Antonie Van Leeuwenhoek">
        <title>Rhizobium rhizosphaerae sp. nov., a novel species isolated from rice rhizosphere.</title>
        <authorList>
            <person name="Zhao J.J."/>
            <person name="Zhang J."/>
            <person name="Zhang R.J."/>
            <person name="Zhang C.W."/>
            <person name="Yin H.Q."/>
            <person name="Zhang X.X."/>
        </authorList>
    </citation>
    <scope>NUCLEOTIDE SEQUENCE [LARGE SCALE GENOMIC DNA]</scope>
    <source>
        <strain evidence="1 2">KMM 241</strain>
    </source>
</reference>
<gene>
    <name evidence="1" type="ORF">GMES_0763</name>
</gene>
<dbReference type="EMBL" id="BAEP01000011">
    <property type="protein sequence ID" value="GAC23063.1"/>
    <property type="molecule type" value="Genomic_DNA"/>
</dbReference>
<dbReference type="Proteomes" id="UP000006263">
    <property type="component" value="Unassembled WGS sequence"/>
</dbReference>
<accession>K6Z251</accession>
<organism evidence="1 2">
    <name type="scientific">Paraglaciecola mesophila KMM 241</name>
    <dbReference type="NCBI Taxonomy" id="1128912"/>
    <lineage>
        <taxon>Bacteria</taxon>
        <taxon>Pseudomonadati</taxon>
        <taxon>Pseudomonadota</taxon>
        <taxon>Gammaproteobacteria</taxon>
        <taxon>Alteromonadales</taxon>
        <taxon>Alteromonadaceae</taxon>
        <taxon>Paraglaciecola</taxon>
    </lineage>
</organism>
<comment type="caution">
    <text evidence="1">The sequence shown here is derived from an EMBL/GenBank/DDBJ whole genome shotgun (WGS) entry which is preliminary data.</text>
</comment>